<dbReference type="InterPro" id="IPR015915">
    <property type="entry name" value="Kelch-typ_b-propeller"/>
</dbReference>
<feature type="domain" description="BTB" evidence="3">
    <location>
        <begin position="34"/>
        <end position="102"/>
    </location>
</feature>
<dbReference type="SMART" id="SM00875">
    <property type="entry name" value="BACK"/>
    <property type="match status" value="1"/>
</dbReference>
<evidence type="ECO:0000256" key="2">
    <source>
        <dbReference type="ARBA" id="ARBA00022737"/>
    </source>
</evidence>
<evidence type="ECO:0000313" key="5">
    <source>
        <dbReference type="Proteomes" id="UP001159405"/>
    </source>
</evidence>
<evidence type="ECO:0000256" key="1">
    <source>
        <dbReference type="ARBA" id="ARBA00022441"/>
    </source>
</evidence>
<organism evidence="4 5">
    <name type="scientific">Porites lobata</name>
    <dbReference type="NCBI Taxonomy" id="104759"/>
    <lineage>
        <taxon>Eukaryota</taxon>
        <taxon>Metazoa</taxon>
        <taxon>Cnidaria</taxon>
        <taxon>Anthozoa</taxon>
        <taxon>Hexacorallia</taxon>
        <taxon>Scleractinia</taxon>
        <taxon>Fungiina</taxon>
        <taxon>Poritidae</taxon>
        <taxon>Porites</taxon>
    </lineage>
</organism>
<accession>A0ABN8RNE1</accession>
<keyword evidence="5" id="KW-1185">Reference proteome</keyword>
<protein>
    <recommendedName>
        <fullName evidence="3">BTB domain-containing protein</fullName>
    </recommendedName>
</protein>
<feature type="non-terminal residue" evidence="4">
    <location>
        <position position="476"/>
    </location>
</feature>
<dbReference type="CDD" id="cd18186">
    <property type="entry name" value="BTB_POZ_ZBTB_KLHL-like"/>
    <property type="match status" value="1"/>
</dbReference>
<proteinExistence type="predicted"/>
<dbReference type="PANTHER" id="PTHR24412:SF441">
    <property type="entry name" value="KELCH-LIKE PROTEIN 28"/>
    <property type="match status" value="1"/>
</dbReference>
<dbReference type="SUPFAM" id="SSF117281">
    <property type="entry name" value="Kelch motif"/>
    <property type="match status" value="1"/>
</dbReference>
<dbReference type="Pfam" id="PF00651">
    <property type="entry name" value="BTB"/>
    <property type="match status" value="1"/>
</dbReference>
<dbReference type="Gene3D" id="1.25.40.420">
    <property type="match status" value="1"/>
</dbReference>
<dbReference type="InterPro" id="IPR000210">
    <property type="entry name" value="BTB/POZ_dom"/>
</dbReference>
<comment type="caution">
    <text evidence="4">The sequence shown here is derived from an EMBL/GenBank/DDBJ whole genome shotgun (WGS) entry which is preliminary data.</text>
</comment>
<keyword evidence="2" id="KW-0677">Repeat</keyword>
<evidence type="ECO:0000313" key="4">
    <source>
        <dbReference type="EMBL" id="CAH3179295.1"/>
    </source>
</evidence>
<sequence length="476" mass="54471">MSSELYIGLELLKFAQKSTAIFLTQLKMQSEKASDVTLVLKDGKEIRVNGNELSAASDFFFTLQNTDMKERREGIIRLQHISENVMRDVLEFSRSGTVLITYKNAQHALDLFEAADYFLIPGLKRVAVGSLRRILQPSNCISIYYFAKRYPCKEVTPLAVTAREYIFANFADVAESQEFLQLESTEVEEWICCDEIVVSSEEVVFRIILNWIEQEKSERRGKFLELFRHVRLSFISIANLNKYFITNHFVKVNSCCLKRVEDALKGIFPVSDDRQQSPRNWSDSHLAICNGEETLCYDPVKEKWYQLPDMLSPNHWYSSTCPTIFLMTSFQGQLFVLFPGHKIYNYDSSSNRWIPRPTIADMPQAANKVVVVGKDIFIFHTVQCYNYNYFISKYDPSSNVWNVVSSGEETAFINYGACAVSMGDFLYVLGGLNKRQAKRFDTVENKWERIADMNEEKTRGCGAAAHGKIFVAGGAV</sequence>
<dbReference type="Gene3D" id="3.30.710.10">
    <property type="entry name" value="Potassium Channel Kv1.1, Chain A"/>
    <property type="match status" value="1"/>
</dbReference>
<dbReference type="EMBL" id="CALNXK010000253">
    <property type="protein sequence ID" value="CAH3179295.1"/>
    <property type="molecule type" value="Genomic_DNA"/>
</dbReference>
<name>A0ABN8RNE1_9CNID</name>
<dbReference type="InterPro" id="IPR011333">
    <property type="entry name" value="SKP1/BTB/POZ_sf"/>
</dbReference>
<gene>
    <name evidence="4" type="ORF">PLOB_00021738</name>
</gene>
<dbReference type="Gene3D" id="2.120.10.80">
    <property type="entry name" value="Kelch-type beta propeller"/>
    <property type="match status" value="1"/>
</dbReference>
<dbReference type="SUPFAM" id="SSF54695">
    <property type="entry name" value="POZ domain"/>
    <property type="match status" value="1"/>
</dbReference>
<dbReference type="Pfam" id="PF07707">
    <property type="entry name" value="BACK"/>
    <property type="match status" value="1"/>
</dbReference>
<dbReference type="SMART" id="SM00225">
    <property type="entry name" value="BTB"/>
    <property type="match status" value="1"/>
</dbReference>
<reference evidence="4 5" key="1">
    <citation type="submission" date="2022-05" db="EMBL/GenBank/DDBJ databases">
        <authorList>
            <consortium name="Genoscope - CEA"/>
            <person name="William W."/>
        </authorList>
    </citation>
    <scope>NUCLEOTIDE SEQUENCE [LARGE SCALE GENOMIC DNA]</scope>
</reference>
<dbReference type="InterPro" id="IPR011705">
    <property type="entry name" value="BACK"/>
</dbReference>
<evidence type="ECO:0000259" key="3">
    <source>
        <dbReference type="PROSITE" id="PS50097"/>
    </source>
</evidence>
<dbReference type="Proteomes" id="UP001159405">
    <property type="component" value="Unassembled WGS sequence"/>
</dbReference>
<dbReference type="PANTHER" id="PTHR24412">
    <property type="entry name" value="KELCH PROTEIN"/>
    <property type="match status" value="1"/>
</dbReference>
<dbReference type="PROSITE" id="PS50097">
    <property type="entry name" value="BTB"/>
    <property type="match status" value="1"/>
</dbReference>
<keyword evidence="1" id="KW-0880">Kelch repeat</keyword>